<name>V6LP66_9EUKA</name>
<organism evidence="2">
    <name type="scientific">Spironucleus salmonicida</name>
    <dbReference type="NCBI Taxonomy" id="348837"/>
    <lineage>
        <taxon>Eukaryota</taxon>
        <taxon>Metamonada</taxon>
        <taxon>Diplomonadida</taxon>
        <taxon>Hexamitidae</taxon>
        <taxon>Hexamitinae</taxon>
        <taxon>Spironucleus</taxon>
    </lineage>
</organism>
<reference evidence="2 3" key="1">
    <citation type="journal article" date="2014" name="PLoS Genet.">
        <title>The Genome of Spironucleus salmonicida Highlights a Fish Pathogen Adapted to Fluctuating Environments.</title>
        <authorList>
            <person name="Xu F."/>
            <person name="Jerlstrom-Hultqvist J."/>
            <person name="Einarsson E."/>
            <person name="Astvaldsson A."/>
            <person name="Svard S.G."/>
            <person name="Andersson J.O."/>
        </authorList>
    </citation>
    <scope>NUCLEOTIDE SEQUENCE</scope>
    <source>
        <strain evidence="3">ATCC 50377</strain>
    </source>
</reference>
<evidence type="ECO:0000313" key="4">
    <source>
        <dbReference type="Proteomes" id="UP000018208"/>
    </source>
</evidence>
<evidence type="ECO:0000313" key="3">
    <source>
        <dbReference type="EMBL" id="KAH0573859.1"/>
    </source>
</evidence>
<feature type="region of interest" description="Disordered" evidence="1">
    <location>
        <begin position="89"/>
        <end position="109"/>
    </location>
</feature>
<evidence type="ECO:0000313" key="2">
    <source>
        <dbReference type="EMBL" id="EST46472.1"/>
    </source>
</evidence>
<dbReference type="EMBL" id="KI546074">
    <property type="protein sequence ID" value="EST46472.1"/>
    <property type="molecule type" value="Genomic_DNA"/>
</dbReference>
<reference evidence="3" key="2">
    <citation type="submission" date="2020-12" db="EMBL/GenBank/DDBJ databases">
        <title>New Spironucleus salmonicida genome in near-complete chromosomes.</title>
        <authorList>
            <person name="Xu F."/>
            <person name="Kurt Z."/>
            <person name="Jimenez-Gonzalez A."/>
            <person name="Astvaldsson A."/>
            <person name="Andersson J.O."/>
            <person name="Svard S.G."/>
        </authorList>
    </citation>
    <scope>NUCLEOTIDE SEQUENCE</scope>
    <source>
        <strain evidence="3">ATCC 50377</strain>
    </source>
</reference>
<sequence>MRKYYCEVTPLEKQLQQQEIKYQMVQQSKSQECLLAPQNFHLRHNKKSCIHMKDFIQQSFEEVNPPEKDSPLQTQQEIQDDFRSFLQNLSRPKPRNISLPKPIPQPLMK</sequence>
<dbReference type="EMBL" id="AUWU02000004">
    <property type="protein sequence ID" value="KAH0573859.1"/>
    <property type="molecule type" value="Genomic_DNA"/>
</dbReference>
<dbReference type="VEuPathDB" id="GiardiaDB:SS50377_23794"/>
<protein>
    <submittedName>
        <fullName evidence="2">Uncharacterized protein</fullName>
    </submittedName>
</protein>
<gene>
    <name evidence="2" type="ORF">SS50377_13554</name>
    <name evidence="3" type="ORF">SS50377_23794</name>
</gene>
<evidence type="ECO:0000256" key="1">
    <source>
        <dbReference type="SAM" id="MobiDB-lite"/>
    </source>
</evidence>
<keyword evidence="4" id="KW-1185">Reference proteome</keyword>
<accession>V6LP66</accession>
<proteinExistence type="predicted"/>
<dbReference type="Proteomes" id="UP000018208">
    <property type="component" value="Unassembled WGS sequence"/>
</dbReference>
<dbReference type="AlphaFoldDB" id="V6LP66"/>